<accession>A0ABR4PM09</accession>
<dbReference type="PANTHER" id="PTHR43130:SF15">
    <property type="entry name" value="THIJ_PFPI FAMILY PROTEIN (AFU_ORTHOLOGUE AFUA_5G14240)"/>
    <property type="match status" value="1"/>
</dbReference>
<proteinExistence type="predicted"/>
<comment type="caution">
    <text evidence="2">The sequence shown here is derived from an EMBL/GenBank/DDBJ whole genome shotgun (WGS) entry which is preliminary data.</text>
</comment>
<gene>
    <name evidence="2" type="ORF">PVAG01_03398</name>
</gene>
<protein>
    <submittedName>
        <fullName evidence="2">Dj-1 family protein</fullName>
    </submittedName>
</protein>
<dbReference type="Pfam" id="PF01965">
    <property type="entry name" value="DJ-1_PfpI"/>
    <property type="match status" value="1"/>
</dbReference>
<dbReference type="SUPFAM" id="SSF52317">
    <property type="entry name" value="Class I glutamine amidotransferase-like"/>
    <property type="match status" value="1"/>
</dbReference>
<dbReference type="InterPro" id="IPR002818">
    <property type="entry name" value="DJ-1/PfpI"/>
</dbReference>
<sequence length="232" mass="25365">MGESIKKPLNIGFLVFPTFQALDVFGPLDALNVLAQKTQLNLYLISSSLDPVSTKPSPSRADLNQFGSDFGESVLPTHTFETAPSLDVLFIPGGAGTRDQTHMAVYSEYIRTVYPSLQYVVTICTGAALAAVSGILDGRRATTNKRAWAFVSELGKKTHWIAKARWVEDGNIWTGAGVSAGIDVTYAWIAKVWGDDLAHEISTTMEYTRVLEWDSDPFSSVWSIEDVLPQSS</sequence>
<organism evidence="2 3">
    <name type="scientific">Phlyctema vagabunda</name>
    <dbReference type="NCBI Taxonomy" id="108571"/>
    <lineage>
        <taxon>Eukaryota</taxon>
        <taxon>Fungi</taxon>
        <taxon>Dikarya</taxon>
        <taxon>Ascomycota</taxon>
        <taxon>Pezizomycotina</taxon>
        <taxon>Leotiomycetes</taxon>
        <taxon>Helotiales</taxon>
        <taxon>Dermateaceae</taxon>
        <taxon>Phlyctema</taxon>
    </lineage>
</organism>
<keyword evidence="3" id="KW-1185">Reference proteome</keyword>
<evidence type="ECO:0000313" key="3">
    <source>
        <dbReference type="Proteomes" id="UP001629113"/>
    </source>
</evidence>
<name>A0ABR4PM09_9HELO</name>
<dbReference type="Proteomes" id="UP001629113">
    <property type="component" value="Unassembled WGS sequence"/>
</dbReference>
<dbReference type="Gene3D" id="3.40.50.880">
    <property type="match status" value="1"/>
</dbReference>
<feature type="domain" description="DJ-1/PfpI" evidence="1">
    <location>
        <begin position="12"/>
        <end position="186"/>
    </location>
</feature>
<reference evidence="2 3" key="1">
    <citation type="submission" date="2024-06" db="EMBL/GenBank/DDBJ databases">
        <title>Complete genome of Phlyctema vagabunda strain 19-DSS-EL-015.</title>
        <authorList>
            <person name="Fiorenzani C."/>
        </authorList>
    </citation>
    <scope>NUCLEOTIDE SEQUENCE [LARGE SCALE GENOMIC DNA]</scope>
    <source>
        <strain evidence="2 3">19-DSS-EL-015</strain>
    </source>
</reference>
<dbReference type="PANTHER" id="PTHR43130">
    <property type="entry name" value="ARAC-FAMILY TRANSCRIPTIONAL REGULATOR"/>
    <property type="match status" value="1"/>
</dbReference>
<dbReference type="InterPro" id="IPR052158">
    <property type="entry name" value="INH-QAR"/>
</dbReference>
<dbReference type="EMBL" id="JBFCZG010000003">
    <property type="protein sequence ID" value="KAL3424117.1"/>
    <property type="molecule type" value="Genomic_DNA"/>
</dbReference>
<evidence type="ECO:0000313" key="2">
    <source>
        <dbReference type="EMBL" id="KAL3424117.1"/>
    </source>
</evidence>
<evidence type="ECO:0000259" key="1">
    <source>
        <dbReference type="Pfam" id="PF01965"/>
    </source>
</evidence>
<dbReference type="CDD" id="cd03139">
    <property type="entry name" value="GATase1_PfpI_2"/>
    <property type="match status" value="1"/>
</dbReference>
<dbReference type="InterPro" id="IPR029062">
    <property type="entry name" value="Class_I_gatase-like"/>
</dbReference>